<evidence type="ECO:0000256" key="10">
    <source>
        <dbReference type="SAM" id="MobiDB-lite"/>
    </source>
</evidence>
<comment type="cofactor">
    <cofactor evidence="1">
        <name>Ca(2+)</name>
        <dbReference type="ChEBI" id="CHEBI:29108"/>
    </cofactor>
</comment>
<evidence type="ECO:0000259" key="11">
    <source>
        <dbReference type="SMART" id="SM00085"/>
    </source>
</evidence>
<dbReference type="GeneTree" id="ENSGT00940000165179"/>
<dbReference type="Pfam" id="PF05826">
    <property type="entry name" value="Phospholip_A2_2"/>
    <property type="match status" value="1"/>
</dbReference>
<feature type="compositionally biased region" description="Polar residues" evidence="10">
    <location>
        <begin position="489"/>
        <end position="520"/>
    </location>
</feature>
<dbReference type="PROSITE" id="PS00118">
    <property type="entry name" value="PA2_HIS"/>
    <property type="match status" value="1"/>
</dbReference>
<feature type="compositionally biased region" description="Polar residues" evidence="10">
    <location>
        <begin position="592"/>
        <end position="603"/>
    </location>
</feature>
<feature type="compositionally biased region" description="Basic residues" evidence="10">
    <location>
        <begin position="628"/>
        <end position="644"/>
    </location>
</feature>
<dbReference type="RefSeq" id="XP_023680361.1">
    <property type="nucleotide sequence ID" value="XM_023824593.2"/>
</dbReference>
<feature type="compositionally biased region" description="Polar residues" evidence="10">
    <location>
        <begin position="571"/>
        <end position="582"/>
    </location>
</feature>
<reference evidence="12" key="2">
    <citation type="submission" date="2025-09" db="UniProtKB">
        <authorList>
            <consortium name="Ensembl"/>
        </authorList>
    </citation>
    <scope>IDENTIFICATION</scope>
</reference>
<dbReference type="Gene3D" id="1.20.90.10">
    <property type="entry name" value="Phospholipase A2 domain"/>
    <property type="match status" value="2"/>
</dbReference>
<dbReference type="GO" id="GO:0004623">
    <property type="term" value="F:phospholipase A2 activity"/>
    <property type="evidence" value="ECO:0007669"/>
    <property type="project" value="UniProtKB-EC"/>
</dbReference>
<evidence type="ECO:0000256" key="8">
    <source>
        <dbReference type="ARBA" id="ARBA00023098"/>
    </source>
</evidence>
<dbReference type="CDD" id="cd04704">
    <property type="entry name" value="PLA2_bee_venom_like"/>
    <property type="match status" value="1"/>
</dbReference>
<dbReference type="FunFam" id="1.20.90.10:FF:000002">
    <property type="entry name" value="Phospholipase A2 group III"/>
    <property type="match status" value="1"/>
</dbReference>
<dbReference type="PANTHER" id="PTHR12253">
    <property type="entry name" value="RH14732P"/>
    <property type="match status" value="1"/>
</dbReference>
<comment type="subcellular location">
    <subcellularLocation>
        <location evidence="2">Secreted</location>
    </subcellularLocation>
</comment>
<dbReference type="GeneID" id="111850577"/>
<feature type="region of interest" description="Disordered" evidence="10">
    <location>
        <begin position="415"/>
        <end position="660"/>
    </location>
</feature>
<dbReference type="Proteomes" id="UP000261540">
    <property type="component" value="Unplaced"/>
</dbReference>
<evidence type="ECO:0000256" key="5">
    <source>
        <dbReference type="ARBA" id="ARBA00022723"/>
    </source>
</evidence>
<dbReference type="InterPro" id="IPR033113">
    <property type="entry name" value="PLA2_histidine"/>
</dbReference>
<organism evidence="12 13">
    <name type="scientific">Paramormyrops kingsleyae</name>
    <dbReference type="NCBI Taxonomy" id="1676925"/>
    <lineage>
        <taxon>Eukaryota</taxon>
        <taxon>Metazoa</taxon>
        <taxon>Chordata</taxon>
        <taxon>Craniata</taxon>
        <taxon>Vertebrata</taxon>
        <taxon>Euteleostomi</taxon>
        <taxon>Actinopterygii</taxon>
        <taxon>Neopterygii</taxon>
        <taxon>Teleostei</taxon>
        <taxon>Osteoglossocephala</taxon>
        <taxon>Osteoglossomorpha</taxon>
        <taxon>Osteoglossiformes</taxon>
        <taxon>Mormyridae</taxon>
        <taxon>Paramormyrops</taxon>
    </lineage>
</organism>
<evidence type="ECO:0000256" key="1">
    <source>
        <dbReference type="ARBA" id="ARBA00001913"/>
    </source>
</evidence>
<keyword evidence="4" id="KW-0964">Secreted</keyword>
<dbReference type="SUPFAM" id="SSF48619">
    <property type="entry name" value="Phospholipase A2, PLA2"/>
    <property type="match status" value="1"/>
</dbReference>
<dbReference type="InterPro" id="IPR016090">
    <property type="entry name" value="PLA2-like_dom"/>
</dbReference>
<feature type="domain" description="Phospholipase A2-like central" evidence="11">
    <location>
        <begin position="152"/>
        <end position="272"/>
    </location>
</feature>
<dbReference type="STRING" id="1676925.ENSPKIP00000007724"/>
<evidence type="ECO:0000313" key="12">
    <source>
        <dbReference type="Ensembl" id="ENSPKIP00000007724.1"/>
    </source>
</evidence>
<feature type="compositionally biased region" description="Polar residues" evidence="10">
    <location>
        <begin position="388"/>
        <end position="400"/>
    </location>
</feature>
<dbReference type="GO" id="GO:0050482">
    <property type="term" value="P:arachidonate secretion"/>
    <property type="evidence" value="ECO:0007669"/>
    <property type="project" value="InterPro"/>
</dbReference>
<evidence type="ECO:0000256" key="7">
    <source>
        <dbReference type="ARBA" id="ARBA00022837"/>
    </source>
</evidence>
<dbReference type="EC" id="3.1.1.4" evidence="3"/>
<keyword evidence="13" id="KW-1185">Reference proteome</keyword>
<dbReference type="AlphaFoldDB" id="A0A3B3QPG3"/>
<dbReference type="OrthoDB" id="10059604at2759"/>
<keyword evidence="5" id="KW-0479">Metal-binding</keyword>
<dbReference type="Ensembl" id="ENSPKIT00000031790.1">
    <property type="protein sequence ID" value="ENSPKIP00000007724.1"/>
    <property type="gene ID" value="ENSPKIG00000023510.1"/>
</dbReference>
<name>A0A3B3QPG3_9TELE</name>
<keyword evidence="7" id="KW-0106">Calcium</keyword>
<feature type="compositionally biased region" description="Polar residues" evidence="10">
    <location>
        <begin position="448"/>
        <end position="476"/>
    </location>
</feature>
<proteinExistence type="predicted"/>
<evidence type="ECO:0000256" key="4">
    <source>
        <dbReference type="ARBA" id="ARBA00022525"/>
    </source>
</evidence>
<dbReference type="SMART" id="SM00085">
    <property type="entry name" value="PA2c"/>
    <property type="match status" value="1"/>
</dbReference>
<dbReference type="GO" id="GO:0005576">
    <property type="term" value="C:extracellular region"/>
    <property type="evidence" value="ECO:0007669"/>
    <property type="project" value="UniProtKB-SubCell"/>
</dbReference>
<protein>
    <recommendedName>
        <fullName evidence="3">phospholipase A2</fullName>
        <ecNumber evidence="3">3.1.1.4</ecNumber>
    </recommendedName>
</protein>
<feature type="compositionally biased region" description="Low complexity" evidence="10">
    <location>
        <begin position="550"/>
        <end position="560"/>
    </location>
</feature>
<evidence type="ECO:0000256" key="2">
    <source>
        <dbReference type="ARBA" id="ARBA00004613"/>
    </source>
</evidence>
<dbReference type="GO" id="GO:0046872">
    <property type="term" value="F:metal ion binding"/>
    <property type="evidence" value="ECO:0007669"/>
    <property type="project" value="UniProtKB-KW"/>
</dbReference>
<evidence type="ECO:0000256" key="6">
    <source>
        <dbReference type="ARBA" id="ARBA00022801"/>
    </source>
</evidence>
<accession>A0A3B3QPG3</accession>
<evidence type="ECO:0000256" key="3">
    <source>
        <dbReference type="ARBA" id="ARBA00013278"/>
    </source>
</evidence>
<reference evidence="12" key="1">
    <citation type="submission" date="2025-08" db="UniProtKB">
        <authorList>
            <consortium name="Ensembl"/>
        </authorList>
    </citation>
    <scope>IDENTIFICATION</scope>
</reference>
<feature type="compositionally biased region" description="Basic and acidic residues" evidence="10">
    <location>
        <begin position="611"/>
        <end position="627"/>
    </location>
</feature>
<keyword evidence="6" id="KW-0378">Hydrolase</keyword>
<dbReference type="KEGG" id="pki:111850577"/>
<evidence type="ECO:0000313" key="13">
    <source>
        <dbReference type="Proteomes" id="UP000261540"/>
    </source>
</evidence>
<dbReference type="InterPro" id="IPR036444">
    <property type="entry name" value="PLipase_A2_dom_sf"/>
</dbReference>
<feature type="region of interest" description="Disordered" evidence="10">
    <location>
        <begin position="350"/>
        <end position="400"/>
    </location>
</feature>
<keyword evidence="9" id="KW-1015">Disulfide bond</keyword>
<evidence type="ECO:0000256" key="9">
    <source>
        <dbReference type="ARBA" id="ARBA00023157"/>
    </source>
</evidence>
<dbReference type="GO" id="GO:0006644">
    <property type="term" value="P:phospholipid metabolic process"/>
    <property type="evidence" value="ECO:0007669"/>
    <property type="project" value="InterPro"/>
</dbReference>
<sequence length="853" mass="96026">MLFSLEMTNSAQLYVVSLLVVLVFLQKYDAATSSKMDRDTINFCFWKSSAAHGARYSFLRESAGVHAVRSLQLYQSTWTEEQRLVECVLSDHPSVTGSYMSLCRGDLADEFSDETDDRFNISQLLIPGGPCVTLPADDPLDVQVTPSPTAPTLRRHKRSWIFPGTLWCGTGSKAMDYGDLGVFNQTDQCCREHDHCEHTIAPFRVNFGVFNHHFFTVSHCNCDRRFRQCLLEVNDTVSHMVGFSFFSMLKVPCFRLTRKPYCTQLSWWGVCKQTQVAPFAVFRSPALYNSMHLPRRHERVGVPLVTAAPAGFQNTTCSPATVIQSTSHASTEACQSLGLRLKSSKNISPPKIMVAPLTRPRKKSSKTKNTPPTWAIHIQTVGPRPKPSKNTSTTISPLINFRTNTEDSKYALPTRASAGESEGLRLKLLNQPTTKPRKTSGTKKNPYKSISPTKTSQILRSKQKKTPSSNKASPLASSKDKPSKKMSVAPNTTSQLRSSRTNIPKNFLPTKNSTSQSAISKTKHPKNIPPIKIATARSTRFRIKHPKNIPPTTTITSQSTCSRAKQPKNIPPTTTVTNQSTRSRAKHPKNIPPTTTATSQSTHPKTKHSKRPVDHGRQDPPRGDNFRGPRRKGKDSGRRKRKNTCMKLLVSPPTQGPTLKSTPVMDLTFLPSIHNHLGSADAMTVTQPWTPSNGSSERHSAEIRHKDRLQLCEYYRSLEECRYKILPQERQYRLFNAEAKVLYHCNCVHRLHRELRRVRYPMDTHILLLLGSLSPSCFVFKDCPEHSVYRCPASLSQVEKLKLTLDTKKHKQGEKSLEEAAPTVKKDKIRKSLRRSVSIRLHNKCLRITDFNE</sequence>
<keyword evidence="8" id="KW-0443">Lipid metabolism</keyword>